<sequence length="401" mass="41476">MAIGLGFSQAPSPGTLNVQVFETVESDFLLPLTADAGIVIVGVIAPATHRGIYPVQSDALSDAPSSVLAPQVAQAATDEPLRLTTPGLWACDDDGDTPTRSYRWQRNGVDIPQATGSDYVPVPEDADQSLQLIETLTGPNGATSAVSNTVTVRLHQDIFATRLSDGGLLEIVGNDGRIFDLDDPNDVYDGTYSAADLNPGPVALADAALLVATTPEAGQTLTIVPALFACDPALGAISVRYDTNGASVVDASDPSAPIVLVDSADAETTLVVTATATQGAGSAESVTNGIEISALPPTFNVILSDDGTLEIEGNDGRNFIIDDAENRYDGTYSVSAITLEAGAVPLVPPVLVGDENTAAGETLAIVPALFAYDPEHGDLSVTYTTNATNPVDTRDPNNPRF</sequence>
<evidence type="ECO:0000313" key="2">
    <source>
        <dbReference type="Proteomes" id="UP000186336"/>
    </source>
</evidence>
<organism evidence="1 2">
    <name type="scientific">Tateyamaria omphalii</name>
    <dbReference type="NCBI Taxonomy" id="299262"/>
    <lineage>
        <taxon>Bacteria</taxon>
        <taxon>Pseudomonadati</taxon>
        <taxon>Pseudomonadota</taxon>
        <taxon>Alphaproteobacteria</taxon>
        <taxon>Rhodobacterales</taxon>
        <taxon>Roseobacteraceae</taxon>
        <taxon>Tateyamaria</taxon>
    </lineage>
</organism>
<evidence type="ECO:0000313" key="1">
    <source>
        <dbReference type="EMBL" id="APX14342.1"/>
    </source>
</evidence>
<dbReference type="AlphaFoldDB" id="A0A1P8N217"/>
<protein>
    <submittedName>
        <fullName evidence="1">Uncharacterized protein</fullName>
    </submittedName>
</protein>
<keyword evidence="1" id="KW-0614">Plasmid</keyword>
<gene>
    <name evidence="1" type="ORF">BWR18_21110</name>
</gene>
<dbReference type="KEGG" id="tom:BWR18_21110"/>
<keyword evidence="2" id="KW-1185">Reference proteome</keyword>
<proteinExistence type="predicted"/>
<accession>A0A1P8N217</accession>
<dbReference type="Gene3D" id="2.60.40.2700">
    <property type="match status" value="1"/>
</dbReference>
<dbReference type="Proteomes" id="UP000186336">
    <property type="component" value="Plasmid pDOK1-4-6"/>
</dbReference>
<name>A0A1P8N217_9RHOB</name>
<reference evidence="1 2" key="1">
    <citation type="submission" date="2017-01" db="EMBL/GenBank/DDBJ databases">
        <title>Complete genome of Tateyamaria omphalii DOK1-4 isolated from seawater in Dokdo.</title>
        <authorList>
            <person name="Kim J.H."/>
            <person name="Chi W.-J."/>
        </authorList>
    </citation>
    <scope>NUCLEOTIDE SEQUENCE [LARGE SCALE GENOMIC DNA]</scope>
    <source>
        <strain evidence="1 2">DOK1-4</strain>
        <plasmid evidence="1 2">pDOK1-4-6</plasmid>
    </source>
</reference>
<geneLocation type="plasmid" evidence="1 2">
    <name>pDOK1-4-6</name>
</geneLocation>
<dbReference type="EMBL" id="CP019318">
    <property type="protein sequence ID" value="APX14342.1"/>
    <property type="molecule type" value="Genomic_DNA"/>
</dbReference>